<organismHost>
    <name type="scientific">Phacochoerus aethiopicus</name>
    <name type="common">Warthog</name>
    <dbReference type="NCBI Taxonomy" id="85517"/>
</organismHost>
<evidence type="ECO:0000313" key="1">
    <source>
        <dbReference type="EMBL" id="QED21727.1"/>
    </source>
</evidence>
<dbReference type="Proteomes" id="UP000321214">
    <property type="component" value="Segment"/>
</dbReference>
<organismHost>
    <name type="scientific">Potamochoerus larvatus</name>
    <name type="common">Bushpig</name>
    <dbReference type="NCBI Taxonomy" id="273792"/>
</organismHost>
<gene>
    <name evidence="1" type="primary">H233R_2</name>
    <name evidence="1" type="ORF">ASFV_Kyiv_2016_131_00191</name>
</gene>
<organismHost>
    <name type="scientific">Sus scrofa</name>
    <name type="common">Pig</name>
    <dbReference type="NCBI Taxonomy" id="9823"/>
</organismHost>
<accession>A0A5B8XC92</accession>
<dbReference type="EMBL" id="MN194591">
    <property type="protein sequence ID" value="QED21727.1"/>
    <property type="molecule type" value="Genomic_DNA"/>
</dbReference>
<organismHost>
    <name type="scientific">Ornithodoros</name>
    <name type="common">relapsing fever ticks</name>
    <dbReference type="NCBI Taxonomy" id="6937"/>
</organismHost>
<protein>
    <submittedName>
        <fullName evidence="1">H233R</fullName>
    </submittedName>
</protein>
<organism evidence="1 2">
    <name type="scientific">African swine fever virus</name>
    <name type="common">ASFV</name>
    <dbReference type="NCBI Taxonomy" id="10497"/>
    <lineage>
        <taxon>Viruses</taxon>
        <taxon>Varidnaviria</taxon>
        <taxon>Bamfordvirae</taxon>
        <taxon>Nucleocytoviricota</taxon>
        <taxon>Pokkesviricetes</taxon>
        <taxon>Asfuvirales</taxon>
        <taxon>Asfarviridae</taxon>
        <taxon>Asfivirus</taxon>
        <taxon>Asfivirus haemorrhagiae</taxon>
    </lineage>
</organism>
<reference evidence="2" key="1">
    <citation type="submission" date="2019-07" db="EMBL/GenBank/DDBJ databases">
        <title>Complete genome sequence of virulent African swine fever virus isolated from a domestic pig in Ukraine.</title>
        <authorList>
            <person name="Kovalenko G."/>
            <person name="Ducluzeau A.-L."/>
            <person name="Ishchenko L."/>
            <person name="Sushko M."/>
            <person name="Sapachova M."/>
            <person name="Rudova N."/>
            <person name="Solodiankin O."/>
            <person name="Gerilovych A."/>
            <person name="Dagdag R."/>
            <person name="Redlinger M."/>
            <person name="Bezymennyi M."/>
            <person name="Frant M."/>
            <person name="Lange C.E."/>
            <person name="Dubchak I."/>
            <person name="Mezhenskyii A."/>
            <person name="Nychyk S."/>
            <person name="Bortz E."/>
            <person name="Drown D.M."/>
        </authorList>
    </citation>
    <scope>NUCLEOTIDE SEQUENCE [LARGE SCALE GENOMIC DNA]</scope>
</reference>
<sequence>MEQSYTYRHQRNSCPPKKCLVAVDARHLDTDTQIVGAGMGCIVLTLKALMVRLSIGKQPVKILWPDLHGTAEGIPLEGVEVGWFLNAYAHKLNIRCLGADHIAQHLT</sequence>
<evidence type="ECO:0000313" key="2">
    <source>
        <dbReference type="Proteomes" id="UP000321214"/>
    </source>
</evidence>
<proteinExistence type="predicted"/>
<organismHost>
    <name type="scientific">Ornithodoros moubata</name>
    <name type="common">Soft tick</name>
    <name type="synonym">Argasid tick</name>
    <dbReference type="NCBI Taxonomy" id="6938"/>
</organismHost>
<organismHost>
    <name type="scientific">Phacochoerus africanus</name>
    <name type="common">Warthog</name>
    <dbReference type="NCBI Taxonomy" id="41426"/>
</organismHost>
<name>A0A5B8XC92_ASF</name>